<dbReference type="PANTHER" id="PTHR24205:SF16">
    <property type="entry name" value="GH01042P-RELATED"/>
    <property type="match status" value="1"/>
</dbReference>
<sequence>MPVQESVDMSAAWLAHAPPPPPPTTDVRKPRRSSSYEPMSAKSAGQMNDTHTRGGYLPPSSHSPEPPRQRRTSVEELKSAAASSSTPSSPVKRARSKVASNPVPPAPSAFYNYQHQLQQQQQQMHRQREQSAPTPSQPPHPPAHEFTYMQPQTHPQPPPQSVAMTYSHSDAATAPVHPGYARERRDSAPASTFANTQPPYNVAYSPQNPQHPQHASAVSPVYTSPYATTSGPPVAVQAYAAPAPGGYAPHSMVPASHLQHLASHAQQYSVPAHQHQHWLPPQPAQPATQPGVPHHYYTAAPVPPASGHPWDAHAVNATPPQQAGMAFPTTTNAMPPITSPEMHTFPATQMSPTPGGAPNGAQVPPPVVSHAAYASDLSRQSTISSVGSVRRPLPQPTRTSSNPSAPGSPSTGTVGLNNRASVRRDLPRLPPGSPATISAASTFASSNLAKRDNSSPGSPDAATMSRLPPAALNRTESVRLAAEALMARGAPQRRPLRSPLASTTFSPPLPPTRMAASPLAQSSPLPSSQSEPATAGTGASAARTAAQYTAEVTAPSNPRGEPQSSQSDGSILASSVGSRTSPSSAQPANGYPHHAQHGATSAPARYQDAMNQAAQYNQPQAPAQNHAAQRQSTDELATSINKMSVSQPAASPAPAKVEQPAASIPVFSFDAPEAEPERPRRRRGSSVSRASPTPGHKVIQHATAPSAVPTIVLPGDDDAFDGPSIQVSGPDGDNGGTGSAPMISISTDDDDARSQTSNGSRGPAISVSFLGEPAAKSQRAGTSHSPSSTPYGKKDADSGRVSASSVGSGAGCHGCRKWIAGKVVHALGTTFHPSCFVCAHCSEGLEHVAFYEHEGLPYCHFDYHELFSKRCFHCRTPIVDERYITVQDDELTGQDGETNERCYHELHFFCANCGDPFLDPKVAGSAAGSDPGQLAADENGKIKHGGMEFIVHKGYPYCEKCHVSLHKPRCKACKKPIVDDLISALGGKYHPECFTCTACAQPFSDTQFFVKDAKPYDEECYKVLLRNMI</sequence>
<feature type="compositionally biased region" description="Polar residues" evidence="10">
    <location>
        <begin position="33"/>
        <end position="49"/>
    </location>
</feature>
<dbReference type="SUPFAM" id="SSF57716">
    <property type="entry name" value="Glucocorticoid receptor-like (DNA-binding domain)"/>
    <property type="match status" value="3"/>
</dbReference>
<evidence type="ECO:0000313" key="12">
    <source>
        <dbReference type="EMBL" id="ETS61544.1"/>
    </source>
</evidence>
<evidence type="ECO:0000256" key="5">
    <source>
        <dbReference type="ARBA" id="ARBA00022737"/>
    </source>
</evidence>
<feature type="compositionally biased region" description="Low complexity" evidence="10">
    <location>
        <begin position="615"/>
        <end position="631"/>
    </location>
</feature>
<dbReference type="GO" id="GO:0005737">
    <property type="term" value="C:cytoplasm"/>
    <property type="evidence" value="ECO:0007669"/>
    <property type="project" value="UniProtKB-SubCell"/>
</dbReference>
<dbReference type="HOGENOM" id="CLU_294586_0_0_1"/>
<dbReference type="OrthoDB" id="15567at2759"/>
<feature type="compositionally biased region" description="Low complexity" evidence="10">
    <location>
        <begin position="434"/>
        <end position="446"/>
    </location>
</feature>
<feature type="compositionally biased region" description="Basic and acidic residues" evidence="10">
    <location>
        <begin position="65"/>
        <end position="78"/>
    </location>
</feature>
<name>W3VJ23_MOEAP</name>
<feature type="compositionally biased region" description="Polar residues" evidence="10">
    <location>
        <begin position="779"/>
        <end position="790"/>
    </location>
</feature>
<dbReference type="SMART" id="SM00132">
    <property type="entry name" value="LIM"/>
    <property type="match status" value="3"/>
</dbReference>
<protein>
    <recommendedName>
        <fullName evidence="11">LIM zinc-binding domain-containing protein</fullName>
    </recommendedName>
</protein>
<organism evidence="12 13">
    <name type="scientific">Moesziomyces aphidis</name>
    <name type="common">Pseudozyma aphidis</name>
    <dbReference type="NCBI Taxonomy" id="84754"/>
    <lineage>
        <taxon>Eukaryota</taxon>
        <taxon>Fungi</taxon>
        <taxon>Dikarya</taxon>
        <taxon>Basidiomycota</taxon>
        <taxon>Ustilaginomycotina</taxon>
        <taxon>Ustilaginomycetes</taxon>
        <taxon>Ustilaginales</taxon>
        <taxon>Ustilaginaceae</taxon>
        <taxon>Moesziomyces</taxon>
    </lineage>
</organism>
<dbReference type="GO" id="GO:0046872">
    <property type="term" value="F:metal ion binding"/>
    <property type="evidence" value="ECO:0007669"/>
    <property type="project" value="UniProtKB-KW"/>
</dbReference>
<keyword evidence="5" id="KW-0677">Repeat</keyword>
<keyword evidence="4 9" id="KW-0479">Metal-binding</keyword>
<evidence type="ECO:0000256" key="9">
    <source>
        <dbReference type="PROSITE-ProRule" id="PRU00125"/>
    </source>
</evidence>
<evidence type="ECO:0000256" key="6">
    <source>
        <dbReference type="ARBA" id="ARBA00022833"/>
    </source>
</evidence>
<evidence type="ECO:0000259" key="11">
    <source>
        <dbReference type="PROSITE" id="PS50023"/>
    </source>
</evidence>
<comment type="caution">
    <text evidence="12">The sequence shown here is derived from an EMBL/GenBank/DDBJ whole genome shotgun (WGS) entry which is preliminary data.</text>
</comment>
<dbReference type="EMBL" id="AWNI01000015">
    <property type="protein sequence ID" value="ETS61544.1"/>
    <property type="molecule type" value="Genomic_DNA"/>
</dbReference>
<evidence type="ECO:0000256" key="10">
    <source>
        <dbReference type="SAM" id="MobiDB-lite"/>
    </source>
</evidence>
<dbReference type="PROSITE" id="PS00478">
    <property type="entry name" value="LIM_DOMAIN_1"/>
    <property type="match status" value="2"/>
</dbReference>
<comment type="subcellular location">
    <subcellularLocation>
        <location evidence="1">Cell junction</location>
    </subcellularLocation>
    <subcellularLocation>
        <location evidence="2">Cytoplasm</location>
    </subcellularLocation>
</comment>
<feature type="region of interest" description="Disordered" evidence="10">
    <location>
        <begin position="615"/>
        <end position="635"/>
    </location>
</feature>
<dbReference type="FunFam" id="2.10.110.10:FF:000008">
    <property type="entry name" value="Paxillin isoform 1"/>
    <property type="match status" value="1"/>
</dbReference>
<accession>W3VJ23</accession>
<gene>
    <name evidence="12" type="ORF">PaG_04294</name>
</gene>
<dbReference type="FunFam" id="2.10.110.10:FF:000126">
    <property type="entry name" value="Chromosome 23, whole genome shotgun sequence"/>
    <property type="match status" value="1"/>
</dbReference>
<keyword evidence="6 9" id="KW-0862">Zinc</keyword>
<feature type="domain" description="LIM zinc-binding" evidence="11">
    <location>
        <begin position="810"/>
        <end position="869"/>
    </location>
</feature>
<dbReference type="AlphaFoldDB" id="W3VJ23"/>
<keyword evidence="13" id="KW-1185">Reference proteome</keyword>
<dbReference type="CDD" id="cd08368">
    <property type="entry name" value="LIM"/>
    <property type="match status" value="2"/>
</dbReference>
<evidence type="ECO:0000256" key="1">
    <source>
        <dbReference type="ARBA" id="ARBA00004282"/>
    </source>
</evidence>
<feature type="compositionally biased region" description="Low complexity" evidence="10">
    <location>
        <begin position="114"/>
        <end position="134"/>
    </location>
</feature>
<proteinExistence type="predicted"/>
<dbReference type="GO" id="GO:0003712">
    <property type="term" value="F:transcription coregulator activity"/>
    <property type="evidence" value="ECO:0007669"/>
    <property type="project" value="TreeGrafter"/>
</dbReference>
<keyword evidence="3" id="KW-0963">Cytoplasm</keyword>
<evidence type="ECO:0000256" key="4">
    <source>
        <dbReference type="ARBA" id="ARBA00022723"/>
    </source>
</evidence>
<feature type="region of interest" description="Disordered" evidence="10">
    <location>
        <begin position="667"/>
        <end position="802"/>
    </location>
</feature>
<keyword evidence="8 9" id="KW-0440">LIM domain</keyword>
<dbReference type="GO" id="GO:0005634">
    <property type="term" value="C:nucleus"/>
    <property type="evidence" value="ECO:0007669"/>
    <property type="project" value="TreeGrafter"/>
</dbReference>
<dbReference type="Proteomes" id="UP000019462">
    <property type="component" value="Unassembled WGS sequence"/>
</dbReference>
<feature type="region of interest" description="Disordered" evidence="10">
    <location>
        <begin position="1"/>
        <end position="218"/>
    </location>
</feature>
<reference evidence="12 13" key="1">
    <citation type="journal article" date="2014" name="Genome Announc.">
        <title>Genome sequence of the basidiomycetous fungus Pseudozyma aphidis DSM70725, an efficient producer of biosurfactant mannosylerythritol lipids.</title>
        <authorList>
            <person name="Lorenz S."/>
            <person name="Guenther M."/>
            <person name="Grumaz C."/>
            <person name="Rupp S."/>
            <person name="Zibek S."/>
            <person name="Sohn K."/>
        </authorList>
    </citation>
    <scope>NUCLEOTIDE SEQUENCE [LARGE SCALE GENOMIC DNA]</scope>
    <source>
        <strain evidence="13">ATCC 32657 / CBS 517.83 / DSM 70725 / JCM 10318 / NBRC 10182 / NRRL Y-7954 / St-0401</strain>
    </source>
</reference>
<evidence type="ECO:0000256" key="7">
    <source>
        <dbReference type="ARBA" id="ARBA00022949"/>
    </source>
</evidence>
<dbReference type="PANTHER" id="PTHR24205">
    <property type="entry name" value="FOUR AND A HALF LIM DOMAINS PROTEIN"/>
    <property type="match status" value="1"/>
</dbReference>
<dbReference type="Pfam" id="PF00412">
    <property type="entry name" value="LIM"/>
    <property type="match status" value="2"/>
</dbReference>
<evidence type="ECO:0000256" key="8">
    <source>
        <dbReference type="ARBA" id="ARBA00023038"/>
    </source>
</evidence>
<feature type="region of interest" description="Disordered" evidence="10">
    <location>
        <begin position="488"/>
        <end position="603"/>
    </location>
</feature>
<dbReference type="PROSITE" id="PS50023">
    <property type="entry name" value="LIM_DOMAIN_2"/>
    <property type="match status" value="2"/>
</dbReference>
<feature type="compositionally biased region" description="Polar residues" evidence="10">
    <location>
        <begin position="377"/>
        <end position="387"/>
    </location>
</feature>
<feature type="compositionally biased region" description="Low complexity" evidence="10">
    <location>
        <begin position="79"/>
        <end position="90"/>
    </location>
</feature>
<evidence type="ECO:0000256" key="2">
    <source>
        <dbReference type="ARBA" id="ARBA00004496"/>
    </source>
</evidence>
<dbReference type="InterPro" id="IPR001781">
    <property type="entry name" value="Znf_LIM"/>
</dbReference>
<evidence type="ECO:0000256" key="3">
    <source>
        <dbReference type="ARBA" id="ARBA00022490"/>
    </source>
</evidence>
<feature type="compositionally biased region" description="Polar residues" evidence="10">
    <location>
        <begin position="396"/>
        <end position="420"/>
    </location>
</feature>
<keyword evidence="7" id="KW-0965">Cell junction</keyword>
<dbReference type="Gene3D" id="2.10.110.10">
    <property type="entry name" value="Cysteine Rich Protein"/>
    <property type="match status" value="3"/>
</dbReference>
<feature type="compositionally biased region" description="Low complexity" evidence="10">
    <location>
        <begin position="515"/>
        <end position="550"/>
    </location>
</feature>
<feature type="compositionally biased region" description="Polar residues" evidence="10">
    <location>
        <begin position="189"/>
        <end position="213"/>
    </location>
</feature>
<feature type="region of interest" description="Disordered" evidence="10">
    <location>
        <begin position="335"/>
        <end position="470"/>
    </location>
</feature>
<dbReference type="GO" id="GO:0030695">
    <property type="term" value="F:GTPase regulator activity"/>
    <property type="evidence" value="ECO:0007669"/>
    <property type="project" value="UniProtKB-ARBA"/>
</dbReference>
<evidence type="ECO:0000313" key="13">
    <source>
        <dbReference type="Proteomes" id="UP000019462"/>
    </source>
</evidence>
<feature type="compositionally biased region" description="Polar residues" evidence="10">
    <location>
        <begin position="562"/>
        <end position="587"/>
    </location>
</feature>
<feature type="domain" description="LIM zinc-binding" evidence="11">
    <location>
        <begin position="968"/>
        <end position="1027"/>
    </location>
</feature>